<dbReference type="Proteomes" id="UP001501475">
    <property type="component" value="Unassembled WGS sequence"/>
</dbReference>
<gene>
    <name evidence="1" type="ORF">GCM10009810_35060</name>
</gene>
<evidence type="ECO:0000313" key="1">
    <source>
        <dbReference type="EMBL" id="GAA1775144.1"/>
    </source>
</evidence>
<reference evidence="1 2" key="1">
    <citation type="journal article" date="2019" name="Int. J. Syst. Evol. Microbiol.">
        <title>The Global Catalogue of Microorganisms (GCM) 10K type strain sequencing project: providing services to taxonomists for standard genome sequencing and annotation.</title>
        <authorList>
            <consortium name="The Broad Institute Genomics Platform"/>
            <consortium name="The Broad Institute Genome Sequencing Center for Infectious Disease"/>
            <person name="Wu L."/>
            <person name="Ma J."/>
        </authorList>
    </citation>
    <scope>NUCLEOTIDE SEQUENCE [LARGE SCALE GENOMIC DNA]</scope>
    <source>
        <strain evidence="1 2">JCM 15591</strain>
    </source>
</reference>
<dbReference type="EMBL" id="BAAAPN010000103">
    <property type="protein sequence ID" value="GAA1775144.1"/>
    <property type="molecule type" value="Genomic_DNA"/>
</dbReference>
<sequence length="68" mass="6895">MSTVSDGPSVAARVRGRLTYAVVVAGAAALGARVNTHAGVDKFTRPGDVRCYVRRSRSSATAGACVGS</sequence>
<keyword evidence="2" id="KW-1185">Reference proteome</keyword>
<name>A0ABN2L4Z0_9MICO</name>
<accession>A0ABN2L4Z0</accession>
<proteinExistence type="predicted"/>
<protein>
    <submittedName>
        <fullName evidence="1">Uncharacterized protein</fullName>
    </submittedName>
</protein>
<organism evidence="1 2">
    <name type="scientific">Nostocoides vanveenii</name>
    <dbReference type="NCBI Taxonomy" id="330835"/>
    <lineage>
        <taxon>Bacteria</taxon>
        <taxon>Bacillati</taxon>
        <taxon>Actinomycetota</taxon>
        <taxon>Actinomycetes</taxon>
        <taxon>Micrococcales</taxon>
        <taxon>Intrasporangiaceae</taxon>
        <taxon>Nostocoides</taxon>
    </lineage>
</organism>
<comment type="caution">
    <text evidence="1">The sequence shown here is derived from an EMBL/GenBank/DDBJ whole genome shotgun (WGS) entry which is preliminary data.</text>
</comment>
<evidence type="ECO:0000313" key="2">
    <source>
        <dbReference type="Proteomes" id="UP001501475"/>
    </source>
</evidence>